<feature type="transmembrane region" description="Helical" evidence="8">
    <location>
        <begin position="188"/>
        <end position="214"/>
    </location>
</feature>
<evidence type="ECO:0000256" key="4">
    <source>
        <dbReference type="ARBA" id="ARBA00022475"/>
    </source>
</evidence>
<gene>
    <name evidence="9" type="ORF">GCL60_13770</name>
</gene>
<organism evidence="9 10">
    <name type="scientific">Silvanigrella paludirubra</name>
    <dbReference type="NCBI Taxonomy" id="2499159"/>
    <lineage>
        <taxon>Bacteria</taxon>
        <taxon>Pseudomonadati</taxon>
        <taxon>Bdellovibrionota</taxon>
        <taxon>Oligoflexia</taxon>
        <taxon>Silvanigrellales</taxon>
        <taxon>Silvanigrellaceae</taxon>
        <taxon>Silvanigrella</taxon>
    </lineage>
</organism>
<dbReference type="PANTHER" id="PTHR34979:SF1">
    <property type="entry name" value="INNER MEMBRANE PROTEIN YGAZ"/>
    <property type="match status" value="1"/>
</dbReference>
<protein>
    <submittedName>
        <fullName evidence="9">Branched-chain amino acid ABC transporter permease</fullName>
    </submittedName>
</protein>
<evidence type="ECO:0000256" key="1">
    <source>
        <dbReference type="ARBA" id="ARBA00004651"/>
    </source>
</evidence>
<dbReference type="AlphaFoldDB" id="A0A6N6VQE8"/>
<feature type="transmembrane region" description="Helical" evidence="8">
    <location>
        <begin position="12"/>
        <end position="27"/>
    </location>
</feature>
<dbReference type="OrthoDB" id="9803444at2"/>
<comment type="subcellular location">
    <subcellularLocation>
        <location evidence="1">Cell membrane</location>
        <topology evidence="1">Multi-pass membrane protein</topology>
    </subcellularLocation>
</comment>
<reference evidence="9 10" key="1">
    <citation type="submission" date="2019-10" db="EMBL/GenBank/DDBJ databases">
        <title>New species of Slilvanegrellaceae.</title>
        <authorList>
            <person name="Pitt A."/>
            <person name="Hahn M.W."/>
        </authorList>
    </citation>
    <scope>NUCLEOTIDE SEQUENCE [LARGE SCALE GENOMIC DNA]</scope>
    <source>
        <strain evidence="9 10">SP-Ram-0.45-NSY-1</strain>
    </source>
</reference>
<dbReference type="InterPro" id="IPR011606">
    <property type="entry name" value="Brnchd-chn_aa_trnsp_permease"/>
</dbReference>
<evidence type="ECO:0000256" key="8">
    <source>
        <dbReference type="SAM" id="Phobius"/>
    </source>
</evidence>
<dbReference type="PANTHER" id="PTHR34979">
    <property type="entry name" value="INNER MEMBRANE PROTEIN YGAZ"/>
    <property type="match status" value="1"/>
</dbReference>
<evidence type="ECO:0000313" key="10">
    <source>
        <dbReference type="Proteomes" id="UP000437748"/>
    </source>
</evidence>
<dbReference type="Proteomes" id="UP000437748">
    <property type="component" value="Unassembled WGS sequence"/>
</dbReference>
<dbReference type="RefSeq" id="WP_153421322.1">
    <property type="nucleotide sequence ID" value="NZ_WFLM01000005.1"/>
</dbReference>
<dbReference type="GO" id="GO:1903785">
    <property type="term" value="P:L-valine transmembrane transport"/>
    <property type="evidence" value="ECO:0007669"/>
    <property type="project" value="TreeGrafter"/>
</dbReference>
<keyword evidence="6 8" id="KW-1133">Transmembrane helix</keyword>
<evidence type="ECO:0000256" key="6">
    <source>
        <dbReference type="ARBA" id="ARBA00022989"/>
    </source>
</evidence>
<keyword evidence="5 8" id="KW-0812">Transmembrane</keyword>
<dbReference type="EMBL" id="WFLM01000005">
    <property type="protein sequence ID" value="KAB8036907.1"/>
    <property type="molecule type" value="Genomic_DNA"/>
</dbReference>
<comment type="caution">
    <text evidence="9">The sequence shown here is derived from an EMBL/GenBank/DDBJ whole genome shotgun (WGS) entry which is preliminary data.</text>
</comment>
<proteinExistence type="inferred from homology"/>
<name>A0A6N6VQE8_9BACT</name>
<evidence type="ECO:0000256" key="5">
    <source>
        <dbReference type="ARBA" id="ARBA00022692"/>
    </source>
</evidence>
<evidence type="ECO:0000256" key="2">
    <source>
        <dbReference type="ARBA" id="ARBA00010735"/>
    </source>
</evidence>
<dbReference type="GO" id="GO:0005886">
    <property type="term" value="C:plasma membrane"/>
    <property type="evidence" value="ECO:0007669"/>
    <property type="project" value="UniProtKB-SubCell"/>
</dbReference>
<keyword evidence="4" id="KW-1003">Cell membrane</keyword>
<sequence length="226" mass="25786">MIIEALKDSKPTAFGYLLLGGAFGILFQSLNVHWFYGILMSAMVYAGFSQFIAIPILAAHGSLFSIAIATFLVNLRHIFYGIAFLDKFKVNKILKGYLIFGLTDECFSIISSKNKINNRKYEATIVILCHIYWIIGTFIGIFLHKEISGFDINFLFFSLVALFAILTVDSFKANKDIYSLSTGILTYIFFKFIGVQEILFFSMLTSFFIIYFWIFLSDNTEEKDVI</sequence>
<evidence type="ECO:0000256" key="3">
    <source>
        <dbReference type="ARBA" id="ARBA00022448"/>
    </source>
</evidence>
<evidence type="ECO:0000313" key="9">
    <source>
        <dbReference type="EMBL" id="KAB8036907.1"/>
    </source>
</evidence>
<feature type="transmembrane region" description="Helical" evidence="8">
    <location>
        <begin position="150"/>
        <end position="168"/>
    </location>
</feature>
<dbReference type="Pfam" id="PF03591">
    <property type="entry name" value="AzlC"/>
    <property type="match status" value="1"/>
</dbReference>
<keyword evidence="10" id="KW-1185">Reference proteome</keyword>
<keyword evidence="7 8" id="KW-0472">Membrane</keyword>
<evidence type="ECO:0000256" key="7">
    <source>
        <dbReference type="ARBA" id="ARBA00023136"/>
    </source>
</evidence>
<comment type="similarity">
    <text evidence="2">Belongs to the AzlC family.</text>
</comment>
<keyword evidence="3" id="KW-0813">Transport</keyword>
<accession>A0A6N6VQE8</accession>
<feature type="transmembrane region" description="Helical" evidence="8">
    <location>
        <begin position="123"/>
        <end position="144"/>
    </location>
</feature>